<dbReference type="OrthoDB" id="9815677at2"/>
<dbReference type="InParanoid" id="A0A5R8QBY0"/>
<sequence length="222" mass="24390">MFLEIIALSAQDVVDAAAADGDRVELVSDMAADGLSPTIETLRDVATVATIPVMVMVRFHNRDFIYSQDELEQMAAFMDEARNYNIGGFVFGTLNTERQVDTYSLEYLLAHAGNLPVTFHRAFDCVRDQTEALGVLLRYPQIKTILTSGGTQPIAENIAHLQQLERQSNGQIKILAGGGITADNLPALKNAGIKSMHIGSLARHFGDFFEAIDIDYVQTLKK</sequence>
<dbReference type="InterPro" id="IPR036822">
    <property type="entry name" value="CutC-like_dom_sf"/>
</dbReference>
<evidence type="ECO:0000313" key="3">
    <source>
        <dbReference type="EMBL" id="TLG73844.1"/>
    </source>
</evidence>
<protein>
    <recommendedName>
        <fullName evidence="2">Copper homeostasis protein cutC homolog</fullName>
    </recommendedName>
</protein>
<proteinExistence type="inferred from homology"/>
<dbReference type="Proteomes" id="UP000306912">
    <property type="component" value="Unassembled WGS sequence"/>
</dbReference>
<comment type="similarity">
    <text evidence="1">Belongs to the CutC family.</text>
</comment>
<dbReference type="RefSeq" id="WP_138190981.1">
    <property type="nucleotide sequence ID" value="NZ_VBWP01000005.1"/>
</dbReference>
<dbReference type="SUPFAM" id="SSF110395">
    <property type="entry name" value="CutC-like"/>
    <property type="match status" value="1"/>
</dbReference>
<comment type="caution">
    <text evidence="3">The sequence shown here is derived from an EMBL/GenBank/DDBJ whole genome shotgun (WGS) entry which is preliminary data.</text>
</comment>
<dbReference type="EMBL" id="VBWP01000005">
    <property type="protein sequence ID" value="TLG73844.1"/>
    <property type="molecule type" value="Genomic_DNA"/>
</dbReference>
<dbReference type="Gene3D" id="3.20.20.380">
    <property type="entry name" value="Copper homeostasis (CutC) domain"/>
    <property type="match status" value="1"/>
</dbReference>
<dbReference type="PANTHER" id="PTHR12598:SF0">
    <property type="entry name" value="COPPER HOMEOSTASIS PROTEIN CUTC HOMOLOG"/>
    <property type="match status" value="1"/>
</dbReference>
<keyword evidence="4" id="KW-1185">Reference proteome</keyword>
<organism evidence="3 4">
    <name type="scientific">Culicoidibacter larvae</name>
    <dbReference type="NCBI Taxonomy" id="2579976"/>
    <lineage>
        <taxon>Bacteria</taxon>
        <taxon>Bacillati</taxon>
        <taxon>Bacillota</taxon>
        <taxon>Culicoidibacteria</taxon>
        <taxon>Culicoidibacterales</taxon>
        <taxon>Culicoidibacteraceae</taxon>
        <taxon>Culicoidibacter</taxon>
    </lineage>
</organism>
<gene>
    <name evidence="3" type="ORF">FEZ08_06835</name>
</gene>
<evidence type="ECO:0000313" key="4">
    <source>
        <dbReference type="Proteomes" id="UP000306912"/>
    </source>
</evidence>
<reference evidence="3 4" key="1">
    <citation type="submission" date="2019-05" db="EMBL/GenBank/DDBJ databases">
        <title>Culicoidintestinum kansasii gen. nov., sp. nov. from the gastrointestinal tract of the biting midge, Culicoides sonorensis.</title>
        <authorList>
            <person name="Neupane S."/>
            <person name="Ghosh A."/>
            <person name="Gunther S."/>
            <person name="Martin K."/>
            <person name="Zurek L."/>
        </authorList>
    </citation>
    <scope>NUCLEOTIDE SEQUENCE [LARGE SCALE GENOMIC DNA]</scope>
    <source>
        <strain evidence="3 4">CS-1</strain>
    </source>
</reference>
<evidence type="ECO:0000256" key="1">
    <source>
        <dbReference type="ARBA" id="ARBA00007768"/>
    </source>
</evidence>
<dbReference type="InterPro" id="IPR005627">
    <property type="entry name" value="CutC-like"/>
</dbReference>
<dbReference type="PANTHER" id="PTHR12598">
    <property type="entry name" value="COPPER HOMEOSTASIS PROTEIN CUTC"/>
    <property type="match status" value="1"/>
</dbReference>
<evidence type="ECO:0000256" key="2">
    <source>
        <dbReference type="ARBA" id="ARBA00019014"/>
    </source>
</evidence>
<name>A0A5R8QBY0_9FIRM</name>
<dbReference type="GO" id="GO:0005507">
    <property type="term" value="F:copper ion binding"/>
    <property type="evidence" value="ECO:0007669"/>
    <property type="project" value="TreeGrafter"/>
</dbReference>
<dbReference type="AlphaFoldDB" id="A0A5R8QBY0"/>
<dbReference type="Pfam" id="PF03932">
    <property type="entry name" value="CutC"/>
    <property type="match status" value="1"/>
</dbReference>
<accession>A0A5R8QBY0</accession>